<sequence length="247" mass="26378">MIWLFAAGAVALVVAYFSSLFISGEIRKLVRALRWLVGGAMVAGAAFLGIRGQMMIASILAAGGIGVLMRGRLGPIDFGAGMASPNTASTVSSTFFSMRLDHDTGSVSGTVRAGHFKGRELADLSAEECWALYDEVSDDPDSIALLESWLDANRSGWRDYFAAEFGMETEAGADEEKREASGAVNTTEEAYEILGLKPGATPDAIRSAHRALMKKMHPDAGGSAFLAAKINQAKDMLLKHATETRKR</sequence>
<accession>A0A1G7VL19</accession>
<dbReference type="OrthoDB" id="9811070at2"/>
<keyword evidence="4" id="KW-0472">Membrane</keyword>
<reference evidence="7 8" key="1">
    <citation type="submission" date="2016-10" db="EMBL/GenBank/DDBJ databases">
        <authorList>
            <person name="de Groot N.N."/>
        </authorList>
    </citation>
    <scope>NUCLEOTIDE SEQUENCE [LARGE SCALE GENOMIC DNA]</scope>
    <source>
        <strain evidence="7 8">CGMCC 1.10267</strain>
    </source>
</reference>
<dbReference type="SUPFAM" id="SSF46565">
    <property type="entry name" value="Chaperone J-domain"/>
    <property type="match status" value="1"/>
</dbReference>
<dbReference type="EMBL" id="FNCS01000004">
    <property type="protein sequence ID" value="SDG60271.1"/>
    <property type="molecule type" value="Genomic_DNA"/>
</dbReference>
<dbReference type="Gene3D" id="1.10.287.110">
    <property type="entry name" value="DnaJ domain"/>
    <property type="match status" value="1"/>
</dbReference>
<evidence type="ECO:0000256" key="1">
    <source>
        <dbReference type="ARBA" id="ARBA00004167"/>
    </source>
</evidence>
<evidence type="ECO:0000313" key="8">
    <source>
        <dbReference type="Proteomes" id="UP000199495"/>
    </source>
</evidence>
<evidence type="ECO:0000256" key="2">
    <source>
        <dbReference type="ARBA" id="ARBA00022692"/>
    </source>
</evidence>
<keyword evidence="2" id="KW-0812">Transmembrane</keyword>
<keyword evidence="8" id="KW-1185">Reference proteome</keyword>
<dbReference type="STRING" id="440168.SAMN04487974_104195"/>
<comment type="similarity">
    <text evidence="5">Belongs to the TIM14 family.</text>
</comment>
<evidence type="ECO:0000256" key="4">
    <source>
        <dbReference type="ARBA" id="ARBA00023136"/>
    </source>
</evidence>
<dbReference type="PROSITE" id="PS50076">
    <property type="entry name" value="DNAJ_2"/>
    <property type="match status" value="1"/>
</dbReference>
<dbReference type="PANTHER" id="PTHR12763">
    <property type="match status" value="1"/>
</dbReference>
<evidence type="ECO:0000259" key="6">
    <source>
        <dbReference type="PROSITE" id="PS50076"/>
    </source>
</evidence>
<feature type="domain" description="J" evidence="6">
    <location>
        <begin position="189"/>
        <end position="247"/>
    </location>
</feature>
<keyword evidence="3" id="KW-1133">Transmembrane helix</keyword>
<evidence type="ECO:0000313" key="7">
    <source>
        <dbReference type="EMBL" id="SDG60271.1"/>
    </source>
</evidence>
<protein>
    <submittedName>
        <fullName evidence="7">DnaJ domain-containing protein</fullName>
    </submittedName>
</protein>
<dbReference type="RefSeq" id="WP_090595375.1">
    <property type="nucleotide sequence ID" value="NZ_FNCS01000004.1"/>
</dbReference>
<dbReference type="SMART" id="SM00271">
    <property type="entry name" value="DnaJ"/>
    <property type="match status" value="1"/>
</dbReference>
<evidence type="ECO:0000256" key="3">
    <source>
        <dbReference type="ARBA" id="ARBA00022989"/>
    </source>
</evidence>
<proteinExistence type="inferred from homology"/>
<dbReference type="InterPro" id="IPR001623">
    <property type="entry name" value="DnaJ_domain"/>
</dbReference>
<dbReference type="PANTHER" id="PTHR12763:SF28">
    <property type="entry name" value="GEO10507P1-RELATED"/>
    <property type="match status" value="1"/>
</dbReference>
<dbReference type="InterPro" id="IPR036869">
    <property type="entry name" value="J_dom_sf"/>
</dbReference>
<dbReference type="CDD" id="cd06257">
    <property type="entry name" value="DnaJ"/>
    <property type="match status" value="1"/>
</dbReference>
<comment type="subcellular location">
    <subcellularLocation>
        <location evidence="1">Membrane</location>
        <topology evidence="1">Single-pass membrane protein</topology>
    </subcellularLocation>
</comment>
<dbReference type="GO" id="GO:0016020">
    <property type="term" value="C:membrane"/>
    <property type="evidence" value="ECO:0007669"/>
    <property type="project" value="UniProtKB-SubCell"/>
</dbReference>
<dbReference type="AlphaFoldDB" id="A0A1G7VL19"/>
<dbReference type="Proteomes" id="UP000199495">
    <property type="component" value="Unassembled WGS sequence"/>
</dbReference>
<name>A0A1G7VL19_9HYPH</name>
<gene>
    <name evidence="7" type="ORF">SAMN04487974_104195</name>
</gene>
<dbReference type="Pfam" id="PF00226">
    <property type="entry name" value="DnaJ"/>
    <property type="match status" value="1"/>
</dbReference>
<evidence type="ECO:0000256" key="5">
    <source>
        <dbReference type="ARBA" id="ARBA00038105"/>
    </source>
</evidence>
<organism evidence="7 8">
    <name type="scientific">Pelagibacterium luteolum</name>
    <dbReference type="NCBI Taxonomy" id="440168"/>
    <lineage>
        <taxon>Bacteria</taxon>
        <taxon>Pseudomonadati</taxon>
        <taxon>Pseudomonadota</taxon>
        <taxon>Alphaproteobacteria</taxon>
        <taxon>Hyphomicrobiales</taxon>
        <taxon>Devosiaceae</taxon>
        <taxon>Pelagibacterium</taxon>
    </lineage>
</organism>